<dbReference type="Proteomes" id="UP000614200">
    <property type="component" value="Unassembled WGS sequence"/>
</dbReference>
<reference evidence="3 4" key="1">
    <citation type="submission" date="2020-11" db="EMBL/GenBank/DDBJ databases">
        <title>Fusibacter basophilias sp. nov.</title>
        <authorList>
            <person name="Qiu D."/>
        </authorList>
    </citation>
    <scope>NUCLEOTIDE SEQUENCE [LARGE SCALE GENOMIC DNA]</scope>
    <source>
        <strain evidence="3 4">Q10-2</strain>
    </source>
</reference>
<sequence>MLSDYYIEVAHHSLNKYGEELCGDKVEIIKSKDRMIVVLADGLGSGVKANILATLTSKIMITMLEQGADIKDTIDTITHTLPICNVRKIGYSTFTILEIDHQLNARIIEFDNPPVFILRNHKILEIDKIEILSADKYVWVSEFKLEVNDEITLCSDGVIHAGVGRLLNHGWEWRHVAEFLELQSTPSAEKLNRRLIETCKKLYDDKPGDDTTAVTIKVRNPQWLQILTGPPELKAKDSEVVSQFMSQFGKKIVCGGTAANIVSRELDREIVTEIEYIDPLVPPTARIKGIDLVTEGVLTLKMVLGKLKQINLNADEPIFTKEDGVSRLLKLLLEESTHIHFWVGRAINPAHQNPDFPKELSIKNNIVKDIVNELSVMGKLVTLEYTD</sequence>
<accession>A0ABR9ZQF5</accession>
<protein>
    <submittedName>
        <fullName evidence="3">Serine/threonine-protein phosphatase</fullName>
    </submittedName>
</protein>
<dbReference type="Gene3D" id="3.60.40.10">
    <property type="entry name" value="PPM-type phosphatase domain"/>
    <property type="match status" value="1"/>
</dbReference>
<dbReference type="Pfam" id="PF07228">
    <property type="entry name" value="SpoIIE"/>
    <property type="match status" value="1"/>
</dbReference>
<dbReference type="SUPFAM" id="SSF81606">
    <property type="entry name" value="PP2C-like"/>
    <property type="match status" value="1"/>
</dbReference>
<evidence type="ECO:0000259" key="2">
    <source>
        <dbReference type="SMART" id="SM00331"/>
    </source>
</evidence>
<gene>
    <name evidence="3" type="ORF">ISU02_06105</name>
</gene>
<evidence type="ECO:0000313" key="4">
    <source>
        <dbReference type="Proteomes" id="UP000614200"/>
    </source>
</evidence>
<evidence type="ECO:0000256" key="1">
    <source>
        <dbReference type="ARBA" id="ARBA00022801"/>
    </source>
</evidence>
<dbReference type="EMBL" id="JADKNH010000003">
    <property type="protein sequence ID" value="MBF4692681.1"/>
    <property type="molecule type" value="Genomic_DNA"/>
</dbReference>
<dbReference type="InterPro" id="IPR001932">
    <property type="entry name" value="PPM-type_phosphatase-like_dom"/>
</dbReference>
<comment type="caution">
    <text evidence="3">The sequence shown here is derived from an EMBL/GenBank/DDBJ whole genome shotgun (WGS) entry which is preliminary data.</text>
</comment>
<dbReference type="RefSeq" id="WP_194700921.1">
    <property type="nucleotide sequence ID" value="NZ_JADKNH010000003.1"/>
</dbReference>
<feature type="domain" description="PPM-type phosphatase" evidence="2">
    <location>
        <begin position="4"/>
        <end position="218"/>
    </location>
</feature>
<dbReference type="InterPro" id="IPR036457">
    <property type="entry name" value="PPM-type-like_dom_sf"/>
</dbReference>
<keyword evidence="4" id="KW-1185">Reference proteome</keyword>
<proteinExistence type="predicted"/>
<keyword evidence="1" id="KW-0378">Hydrolase</keyword>
<organism evidence="3 4">
    <name type="scientific">Fusibacter ferrireducens</name>
    <dbReference type="NCBI Taxonomy" id="2785058"/>
    <lineage>
        <taxon>Bacteria</taxon>
        <taxon>Bacillati</taxon>
        <taxon>Bacillota</taxon>
        <taxon>Clostridia</taxon>
        <taxon>Eubacteriales</taxon>
        <taxon>Eubacteriales Family XII. Incertae Sedis</taxon>
        <taxon>Fusibacter</taxon>
    </lineage>
</organism>
<name>A0ABR9ZQF5_9FIRM</name>
<dbReference type="PANTHER" id="PTHR43156">
    <property type="entry name" value="STAGE II SPORULATION PROTEIN E-RELATED"/>
    <property type="match status" value="1"/>
</dbReference>
<dbReference type="SMART" id="SM00331">
    <property type="entry name" value="PP2C_SIG"/>
    <property type="match status" value="1"/>
</dbReference>
<dbReference type="InterPro" id="IPR052016">
    <property type="entry name" value="Bact_Sigma-Reg"/>
</dbReference>
<evidence type="ECO:0000313" key="3">
    <source>
        <dbReference type="EMBL" id="MBF4692681.1"/>
    </source>
</evidence>
<dbReference type="PANTHER" id="PTHR43156:SF2">
    <property type="entry name" value="STAGE II SPORULATION PROTEIN E"/>
    <property type="match status" value="1"/>
</dbReference>